<sequence length="782" mass="87796">MPPVKGSLWKFYSRGPKQNTAHYRAYCLFCVRHHLGPTHPMNSPGATILPDDHPDLAAARELAGWVLGKKEAMIAHFVGNTLCPYASTDAKKLAKEVKSGTQAVEDDSDASDNGHVGKKRKKIFREVEKTMKQPELKVYRGASIPFTADELARVEVQFLRATVSANLPFRWSEDPEVIKLFLMFRATACDVIPSREVLLDVVEKGLQKALKDEWVVLSTDGWKDDSSNSINGVNVSTKNQSLLVDLMKPNGHRKDGESMCAMFEGMIDTTESKYGCIVVLFCCDNDGGSQRGRKDLGLKRPWLFQVPCCAHQGQLILGDYFTANGEASTFAATELIGWIKSHDRVRFIFDTAQYQKNFAVLVYLVANLTRWTTHYLALRRLLVLKAPLRHAAYLQRSEIIAAHVGVEKNKKAKIKMTATATSFCDRIESNEFWAGLEMVVEDIEPICYATNINQADRRRGDQVLLTFAGLFRHFRAHSKPAVSQAMCSRIEKRWAALDQPLVVFCLILNPHEGLTRFGDKAGLNVFVLNRECMELYRRVFSRPSLRVSTAAKKPSPGAMWVIHDPILVWNQFKFCPDVVELAEFSIILLGLVMNQASNERTFPDLKIKKTRLHNRLGIPKLEKMSKLGSSIRTDHLESGLAEARKQRDVHSKEKAATLLTVPRYADTIEGSDNEHDDPETQRQPKVIKSAAAWRMELAKWKAAAASDDSDDDLVPPPQGRQSNLFPRSLALLFGGDVRRPVERPRAAQFTREVLLMELLAAEESDEEPDDGAMSGSEEEYSP</sequence>
<keyword evidence="3" id="KW-1185">Reference proteome</keyword>
<dbReference type="SUPFAM" id="SSF53098">
    <property type="entry name" value="Ribonuclease H-like"/>
    <property type="match status" value="1"/>
</dbReference>
<evidence type="ECO:0000313" key="2">
    <source>
        <dbReference type="EMBL" id="KAJ7308659.1"/>
    </source>
</evidence>
<dbReference type="Proteomes" id="UP001218218">
    <property type="component" value="Unassembled WGS sequence"/>
</dbReference>
<accession>A0AAD6Z5E1</accession>
<dbReference type="InterPro" id="IPR012337">
    <property type="entry name" value="RNaseH-like_sf"/>
</dbReference>
<dbReference type="AlphaFoldDB" id="A0AAD6Z5E1"/>
<name>A0AAD6Z5E1_9AGAR</name>
<proteinExistence type="predicted"/>
<organism evidence="2 3">
    <name type="scientific">Mycena albidolilacea</name>
    <dbReference type="NCBI Taxonomy" id="1033008"/>
    <lineage>
        <taxon>Eukaryota</taxon>
        <taxon>Fungi</taxon>
        <taxon>Dikarya</taxon>
        <taxon>Basidiomycota</taxon>
        <taxon>Agaricomycotina</taxon>
        <taxon>Agaricomycetes</taxon>
        <taxon>Agaricomycetidae</taxon>
        <taxon>Agaricales</taxon>
        <taxon>Marasmiineae</taxon>
        <taxon>Mycenaceae</taxon>
        <taxon>Mycena</taxon>
    </lineage>
</organism>
<comment type="caution">
    <text evidence="2">The sequence shown here is derived from an EMBL/GenBank/DDBJ whole genome shotgun (WGS) entry which is preliminary data.</text>
</comment>
<evidence type="ECO:0000256" key="1">
    <source>
        <dbReference type="SAM" id="MobiDB-lite"/>
    </source>
</evidence>
<evidence type="ECO:0000313" key="3">
    <source>
        <dbReference type="Proteomes" id="UP001218218"/>
    </source>
</evidence>
<dbReference type="EMBL" id="JARIHO010000084">
    <property type="protein sequence ID" value="KAJ7308659.1"/>
    <property type="molecule type" value="Genomic_DNA"/>
</dbReference>
<reference evidence="2" key="1">
    <citation type="submission" date="2023-03" db="EMBL/GenBank/DDBJ databases">
        <title>Massive genome expansion in bonnet fungi (Mycena s.s.) driven by repeated elements and novel gene families across ecological guilds.</title>
        <authorList>
            <consortium name="Lawrence Berkeley National Laboratory"/>
            <person name="Harder C.B."/>
            <person name="Miyauchi S."/>
            <person name="Viragh M."/>
            <person name="Kuo A."/>
            <person name="Thoen E."/>
            <person name="Andreopoulos B."/>
            <person name="Lu D."/>
            <person name="Skrede I."/>
            <person name="Drula E."/>
            <person name="Henrissat B."/>
            <person name="Morin E."/>
            <person name="Kohler A."/>
            <person name="Barry K."/>
            <person name="LaButti K."/>
            <person name="Morin E."/>
            <person name="Salamov A."/>
            <person name="Lipzen A."/>
            <person name="Mereny Z."/>
            <person name="Hegedus B."/>
            <person name="Baldrian P."/>
            <person name="Stursova M."/>
            <person name="Weitz H."/>
            <person name="Taylor A."/>
            <person name="Grigoriev I.V."/>
            <person name="Nagy L.G."/>
            <person name="Martin F."/>
            <person name="Kauserud H."/>
        </authorList>
    </citation>
    <scope>NUCLEOTIDE SEQUENCE</scope>
    <source>
        <strain evidence="2">CBHHK002</strain>
    </source>
</reference>
<gene>
    <name evidence="2" type="ORF">DFH08DRAFT_918384</name>
</gene>
<feature type="region of interest" description="Disordered" evidence="1">
    <location>
        <begin position="760"/>
        <end position="782"/>
    </location>
</feature>
<protein>
    <submittedName>
        <fullName evidence="2">Ribonuclease H-like domain-containing protein</fullName>
    </submittedName>
</protein>